<name>A0AAV8SFV4_9ROSI</name>
<protein>
    <submittedName>
        <fullName evidence="2">Uncharacterized protein</fullName>
    </submittedName>
</protein>
<feature type="region of interest" description="Disordered" evidence="1">
    <location>
        <begin position="73"/>
        <end position="99"/>
    </location>
</feature>
<dbReference type="PANTHER" id="PTHR33167">
    <property type="entry name" value="TRANSCRIPTION FACTOR, PUTATIVE (DUF863)-RELATED"/>
    <property type="match status" value="1"/>
</dbReference>
<accession>A0AAV8SFV4</accession>
<organism evidence="2 3">
    <name type="scientific">Erythroxylum novogranatense</name>
    <dbReference type="NCBI Taxonomy" id="1862640"/>
    <lineage>
        <taxon>Eukaryota</taxon>
        <taxon>Viridiplantae</taxon>
        <taxon>Streptophyta</taxon>
        <taxon>Embryophyta</taxon>
        <taxon>Tracheophyta</taxon>
        <taxon>Spermatophyta</taxon>
        <taxon>Magnoliopsida</taxon>
        <taxon>eudicotyledons</taxon>
        <taxon>Gunneridae</taxon>
        <taxon>Pentapetalae</taxon>
        <taxon>rosids</taxon>
        <taxon>fabids</taxon>
        <taxon>Malpighiales</taxon>
        <taxon>Erythroxylaceae</taxon>
        <taxon>Erythroxylum</taxon>
    </lineage>
</organism>
<feature type="compositionally biased region" description="Basic and acidic residues" evidence="1">
    <location>
        <begin position="86"/>
        <end position="97"/>
    </location>
</feature>
<comment type="caution">
    <text evidence="2">The sequence shown here is derived from an EMBL/GenBank/DDBJ whole genome shotgun (WGS) entry which is preliminary data.</text>
</comment>
<keyword evidence="3" id="KW-1185">Reference proteome</keyword>
<reference evidence="2 3" key="1">
    <citation type="submission" date="2021-09" db="EMBL/GenBank/DDBJ databases">
        <title>Genomic insights and catalytic innovation underlie evolution of tropane alkaloids biosynthesis.</title>
        <authorList>
            <person name="Wang Y.-J."/>
            <person name="Tian T."/>
            <person name="Huang J.-P."/>
            <person name="Huang S.-X."/>
        </authorList>
    </citation>
    <scope>NUCLEOTIDE SEQUENCE [LARGE SCALE GENOMIC DNA]</scope>
    <source>
        <strain evidence="2">KIB-2018</strain>
        <tissue evidence="2">Leaf</tissue>
    </source>
</reference>
<gene>
    <name evidence="2" type="ORF">K2173_015991</name>
</gene>
<evidence type="ECO:0000313" key="2">
    <source>
        <dbReference type="EMBL" id="KAJ8750810.1"/>
    </source>
</evidence>
<feature type="compositionally biased region" description="Polar residues" evidence="1">
    <location>
        <begin position="208"/>
        <end position="220"/>
    </location>
</feature>
<sequence length="239" mass="27265">MPTNRNVESIKKTMQMQEDIFKHQVRELHRLYSVQRMLMDELKMEISNHSSKPWTPMTIASDINHSLIINPHNSTSQHRSSVQYCSRDEHNTRERRGSCSGATMKMARGFDLERPAEGNLSTGISVDDDKRAAGSSFYIPQKPINRCEDSEVELTLSIGASSGKSPKSKDYRRLHTHREVGFIETMNMKENDSPTSIFRSERGEDCSGPTTSMSRSSATSDQERKRPHWLFQGLSINRT</sequence>
<dbReference type="EMBL" id="JAIWQS010000011">
    <property type="protein sequence ID" value="KAJ8750810.1"/>
    <property type="molecule type" value="Genomic_DNA"/>
</dbReference>
<dbReference type="PANTHER" id="PTHR33167:SF33">
    <property type="entry name" value="MYB-CC TYPE TRANSCRIPTION FACTOR LHEQLE-CONTAINING DOMAIN-CONTAINING PROTEIN"/>
    <property type="match status" value="1"/>
</dbReference>
<evidence type="ECO:0000313" key="3">
    <source>
        <dbReference type="Proteomes" id="UP001159364"/>
    </source>
</evidence>
<dbReference type="AlphaFoldDB" id="A0AAV8SFV4"/>
<dbReference type="Proteomes" id="UP001159364">
    <property type="component" value="Linkage Group LG11"/>
</dbReference>
<feature type="compositionally biased region" description="Polar residues" evidence="1">
    <location>
        <begin position="73"/>
        <end position="84"/>
    </location>
</feature>
<evidence type="ECO:0000256" key="1">
    <source>
        <dbReference type="SAM" id="MobiDB-lite"/>
    </source>
</evidence>
<feature type="region of interest" description="Disordered" evidence="1">
    <location>
        <begin position="189"/>
        <end position="239"/>
    </location>
</feature>
<proteinExistence type="predicted"/>